<dbReference type="Pfam" id="PF00043">
    <property type="entry name" value="GST_C"/>
    <property type="match status" value="1"/>
</dbReference>
<dbReference type="Proteomes" id="UP000799770">
    <property type="component" value="Unassembled WGS sequence"/>
</dbReference>
<dbReference type="PANTHER" id="PTHR44051:SF23">
    <property type="entry name" value="GLUTATHIONE S-TRANSFERASE-LIKE PROTEIN TPCF"/>
    <property type="match status" value="1"/>
</dbReference>
<evidence type="ECO:0000313" key="5">
    <source>
        <dbReference type="Proteomes" id="UP000799770"/>
    </source>
</evidence>
<keyword evidence="5" id="KW-1185">Reference proteome</keyword>
<evidence type="ECO:0000259" key="2">
    <source>
        <dbReference type="PROSITE" id="PS50404"/>
    </source>
</evidence>
<dbReference type="SFLD" id="SFLDS00019">
    <property type="entry name" value="Glutathione_Transferase_(cytos"/>
    <property type="match status" value="1"/>
</dbReference>
<dbReference type="PROSITE" id="PS50405">
    <property type="entry name" value="GST_CTER"/>
    <property type="match status" value="1"/>
</dbReference>
<protein>
    <submittedName>
        <fullName evidence="4">Glutathione S-transferas-like protein</fullName>
    </submittedName>
</protein>
<gene>
    <name evidence="4" type="ORF">BDV96DRAFT_560961</name>
</gene>
<name>A0A6A5ZUH2_9PLEO</name>
<dbReference type="InterPro" id="IPR004045">
    <property type="entry name" value="Glutathione_S-Trfase_N"/>
</dbReference>
<dbReference type="SUPFAM" id="SSF52833">
    <property type="entry name" value="Thioredoxin-like"/>
    <property type="match status" value="1"/>
</dbReference>
<accession>A0A6A5ZUH2</accession>
<dbReference type="SUPFAM" id="SSF47616">
    <property type="entry name" value="GST C-terminal domain-like"/>
    <property type="match status" value="1"/>
</dbReference>
<dbReference type="Gene3D" id="1.20.1050.10">
    <property type="match status" value="1"/>
</dbReference>
<dbReference type="InterPro" id="IPR010987">
    <property type="entry name" value="Glutathione-S-Trfase_C-like"/>
</dbReference>
<dbReference type="CDD" id="cd03048">
    <property type="entry name" value="GST_N_Ure2p_like"/>
    <property type="match status" value="1"/>
</dbReference>
<comment type="similarity">
    <text evidence="1">Belongs to the GST superfamily.</text>
</comment>
<dbReference type="OrthoDB" id="422574at2759"/>
<dbReference type="SFLD" id="SFLDG01151">
    <property type="entry name" value="Main.2:_Nu-like"/>
    <property type="match status" value="1"/>
</dbReference>
<dbReference type="InterPro" id="IPR036249">
    <property type="entry name" value="Thioredoxin-like_sf"/>
</dbReference>
<dbReference type="EMBL" id="ML977310">
    <property type="protein sequence ID" value="KAF2122543.1"/>
    <property type="molecule type" value="Genomic_DNA"/>
</dbReference>
<dbReference type="Pfam" id="PF13409">
    <property type="entry name" value="GST_N_2"/>
    <property type="match status" value="1"/>
</dbReference>
<sequence>MSSNLKPIKLWGVGSANPPKVHMLLAELGLPFEGIPIAYADLKKPAFLAINPNGRIPAIQDPNTDITVWESAAILQYLVDKYDAEHRLSFEFGSKEYYEVTEWLFFQASGQGPYYGQLAWFTKFHHEQLPSAKERYKKEVQRVTGVLESHLHKQKEKFAKAGGDGPWLVGNKYSVADIAWIAWQQIILMVVEDAWNPKEFPLVQEWQEKMKARKAIGDVMKTLPKGH</sequence>
<dbReference type="InterPro" id="IPR004046">
    <property type="entry name" value="GST_C"/>
</dbReference>
<organism evidence="4 5">
    <name type="scientific">Lophiotrema nucula</name>
    <dbReference type="NCBI Taxonomy" id="690887"/>
    <lineage>
        <taxon>Eukaryota</taxon>
        <taxon>Fungi</taxon>
        <taxon>Dikarya</taxon>
        <taxon>Ascomycota</taxon>
        <taxon>Pezizomycotina</taxon>
        <taxon>Dothideomycetes</taxon>
        <taxon>Pleosporomycetidae</taxon>
        <taxon>Pleosporales</taxon>
        <taxon>Lophiotremataceae</taxon>
        <taxon>Lophiotrema</taxon>
    </lineage>
</organism>
<dbReference type="Gene3D" id="3.40.30.10">
    <property type="entry name" value="Glutaredoxin"/>
    <property type="match status" value="1"/>
</dbReference>
<dbReference type="InterPro" id="IPR040079">
    <property type="entry name" value="Glutathione_S-Trfase"/>
</dbReference>
<dbReference type="AlphaFoldDB" id="A0A6A5ZUH2"/>
<evidence type="ECO:0000259" key="3">
    <source>
        <dbReference type="PROSITE" id="PS50405"/>
    </source>
</evidence>
<proteinExistence type="inferred from homology"/>
<dbReference type="PANTHER" id="PTHR44051">
    <property type="entry name" value="GLUTATHIONE S-TRANSFERASE-RELATED"/>
    <property type="match status" value="1"/>
</dbReference>
<reference evidence="4" key="1">
    <citation type="journal article" date="2020" name="Stud. Mycol.">
        <title>101 Dothideomycetes genomes: a test case for predicting lifestyles and emergence of pathogens.</title>
        <authorList>
            <person name="Haridas S."/>
            <person name="Albert R."/>
            <person name="Binder M."/>
            <person name="Bloem J."/>
            <person name="Labutti K."/>
            <person name="Salamov A."/>
            <person name="Andreopoulos B."/>
            <person name="Baker S."/>
            <person name="Barry K."/>
            <person name="Bills G."/>
            <person name="Bluhm B."/>
            <person name="Cannon C."/>
            <person name="Castanera R."/>
            <person name="Culley D."/>
            <person name="Daum C."/>
            <person name="Ezra D."/>
            <person name="Gonzalez J."/>
            <person name="Henrissat B."/>
            <person name="Kuo A."/>
            <person name="Liang C."/>
            <person name="Lipzen A."/>
            <person name="Lutzoni F."/>
            <person name="Magnuson J."/>
            <person name="Mondo S."/>
            <person name="Nolan M."/>
            <person name="Ohm R."/>
            <person name="Pangilinan J."/>
            <person name="Park H.-J."/>
            <person name="Ramirez L."/>
            <person name="Alfaro M."/>
            <person name="Sun H."/>
            <person name="Tritt A."/>
            <person name="Yoshinaga Y."/>
            <person name="Zwiers L.-H."/>
            <person name="Turgeon B."/>
            <person name="Goodwin S."/>
            <person name="Spatafora J."/>
            <person name="Crous P."/>
            <person name="Grigoriev I."/>
        </authorList>
    </citation>
    <scope>NUCLEOTIDE SEQUENCE</scope>
    <source>
        <strain evidence="4">CBS 627.86</strain>
    </source>
</reference>
<evidence type="ECO:0000313" key="4">
    <source>
        <dbReference type="EMBL" id="KAF2122543.1"/>
    </source>
</evidence>
<feature type="domain" description="GST N-terminal" evidence="2">
    <location>
        <begin position="5"/>
        <end position="86"/>
    </location>
</feature>
<dbReference type="SFLD" id="SFLDG00358">
    <property type="entry name" value="Main_(cytGST)"/>
    <property type="match status" value="1"/>
</dbReference>
<dbReference type="InterPro" id="IPR036282">
    <property type="entry name" value="Glutathione-S-Trfase_C_sf"/>
</dbReference>
<evidence type="ECO:0000256" key="1">
    <source>
        <dbReference type="ARBA" id="ARBA00007409"/>
    </source>
</evidence>
<feature type="domain" description="GST C-terminal" evidence="3">
    <location>
        <begin position="93"/>
        <end position="227"/>
    </location>
</feature>
<dbReference type="PROSITE" id="PS50404">
    <property type="entry name" value="GST_NTER"/>
    <property type="match status" value="1"/>
</dbReference>